<dbReference type="Proteomes" id="UP000814243">
    <property type="component" value="Unassembled WGS sequence"/>
</dbReference>
<comment type="caution">
    <text evidence="1">The sequence shown here is derived from an EMBL/GenBank/DDBJ whole genome shotgun (WGS) entry which is preliminary data.</text>
</comment>
<evidence type="ECO:0000313" key="2">
    <source>
        <dbReference type="Proteomes" id="UP000814243"/>
    </source>
</evidence>
<organism evidence="1 2">
    <name type="scientific">Spodoptera exigua</name>
    <name type="common">Beet armyworm</name>
    <name type="synonym">Noctua fulgens</name>
    <dbReference type="NCBI Taxonomy" id="7107"/>
    <lineage>
        <taxon>Eukaryota</taxon>
        <taxon>Metazoa</taxon>
        <taxon>Ecdysozoa</taxon>
        <taxon>Arthropoda</taxon>
        <taxon>Hexapoda</taxon>
        <taxon>Insecta</taxon>
        <taxon>Pterygota</taxon>
        <taxon>Neoptera</taxon>
        <taxon>Endopterygota</taxon>
        <taxon>Lepidoptera</taxon>
        <taxon>Glossata</taxon>
        <taxon>Ditrysia</taxon>
        <taxon>Noctuoidea</taxon>
        <taxon>Noctuidae</taxon>
        <taxon>Amphipyrinae</taxon>
        <taxon>Spodoptera</taxon>
    </lineage>
</organism>
<dbReference type="EMBL" id="JACEFF010000052">
    <property type="protein sequence ID" value="KAH9645324.1"/>
    <property type="molecule type" value="Genomic_DNA"/>
</dbReference>
<reference evidence="1" key="1">
    <citation type="journal article" date="2021" name="G3 (Bethesda)">
        <title>Genome and transcriptome analysis of the beet armyworm Spodoptera exigua reveals targets for pest control. .</title>
        <authorList>
            <person name="Simon S."/>
            <person name="Breeschoten T."/>
            <person name="Jansen H.J."/>
            <person name="Dirks R.P."/>
            <person name="Schranz M.E."/>
            <person name="Ros V.I.D."/>
        </authorList>
    </citation>
    <scope>NUCLEOTIDE SEQUENCE</scope>
    <source>
        <strain evidence="1">TB_SE_WUR_2020</strain>
    </source>
</reference>
<gene>
    <name evidence="1" type="ORF">HF086_000487</name>
</gene>
<protein>
    <submittedName>
        <fullName evidence="1">Uncharacterized protein</fullName>
    </submittedName>
</protein>
<accession>A0A922MYP5</accession>
<evidence type="ECO:0000313" key="1">
    <source>
        <dbReference type="EMBL" id="KAH9645324.1"/>
    </source>
</evidence>
<name>A0A922MYP5_SPOEX</name>
<sequence>MNVNETKQYYVADDMGSKIITVIERPLGHQIPEGSLICFASWVLFVWVCRYIPGKQFSDKVCVWSQRSLNVKCCHFIPEGPACTSPVVHATRIEGNTPGPSNLTKTLCVPGVEFCYTEDKHMCLVVL</sequence>
<proteinExistence type="predicted"/>
<dbReference type="AlphaFoldDB" id="A0A922MYP5"/>